<dbReference type="AlphaFoldDB" id="A0A3B1D8H1"/>
<dbReference type="SUPFAM" id="SSF50998">
    <property type="entry name" value="Quinoprotein alcohol dehydrogenase-like"/>
    <property type="match status" value="1"/>
</dbReference>
<dbReference type="InterPro" id="IPR011047">
    <property type="entry name" value="Quinoprotein_ADH-like_sf"/>
</dbReference>
<accession>A0A3B1D8H1</accession>
<dbReference type="Gene3D" id="2.130.10.10">
    <property type="entry name" value="YVTN repeat-like/Quinoprotein amine dehydrogenase"/>
    <property type="match status" value="1"/>
</dbReference>
<dbReference type="EMBL" id="UOGL01000214">
    <property type="protein sequence ID" value="VAX38509.1"/>
    <property type="molecule type" value="Genomic_DNA"/>
</dbReference>
<name>A0A3B1D8H1_9ZZZZ</name>
<proteinExistence type="predicted"/>
<evidence type="ECO:0000313" key="1">
    <source>
        <dbReference type="EMBL" id="VAX38509.1"/>
    </source>
</evidence>
<organism evidence="1">
    <name type="scientific">hydrothermal vent metagenome</name>
    <dbReference type="NCBI Taxonomy" id="652676"/>
    <lineage>
        <taxon>unclassified sequences</taxon>
        <taxon>metagenomes</taxon>
        <taxon>ecological metagenomes</taxon>
    </lineage>
</organism>
<protein>
    <submittedName>
        <fullName evidence="1">Uncharacterized protein</fullName>
    </submittedName>
</protein>
<sequence>MNHHDLSVLNSSLGDIFEERSNLQKTTVKQKLRVIQWTAGAFGLLMLVTTFGFHDDQNQEKNPQHQTVIAKEKENTTEDSEQTAQKQLAASENNLGLAFAEMAKRASENQRHNEAYLYALKKLNPVTEEQTIAQMVGLTITGETYLTISRATTPSRHTGAVSSVSFSPDGKTIVSGMQNMIRRYNSGYVMTVTIKITKPSTGTKKQQMQATHTAKNDCYS</sequence>
<dbReference type="InterPro" id="IPR015943">
    <property type="entry name" value="WD40/YVTN_repeat-like_dom_sf"/>
</dbReference>
<reference evidence="1" key="1">
    <citation type="submission" date="2018-06" db="EMBL/GenBank/DDBJ databases">
        <authorList>
            <person name="Zhirakovskaya E."/>
        </authorList>
    </citation>
    <scope>NUCLEOTIDE SEQUENCE</scope>
</reference>
<gene>
    <name evidence="1" type="ORF">MNBD_PLANCTO02-2452</name>
</gene>